<gene>
    <name evidence="2" type="ORF">Ga0123461_0280</name>
</gene>
<dbReference type="Gene3D" id="1.25.40.10">
    <property type="entry name" value="Tetratricopeptide repeat domain"/>
    <property type="match status" value="4"/>
</dbReference>
<evidence type="ECO:0000256" key="1">
    <source>
        <dbReference type="SAM" id="Phobius"/>
    </source>
</evidence>
<proteinExistence type="predicted"/>
<keyword evidence="1" id="KW-0812">Transmembrane</keyword>
<evidence type="ECO:0000313" key="3">
    <source>
        <dbReference type="Proteomes" id="UP000231701"/>
    </source>
</evidence>
<accession>A0A2K8KVU0</accession>
<dbReference type="SUPFAM" id="SSF81901">
    <property type="entry name" value="HCP-like"/>
    <property type="match status" value="5"/>
</dbReference>
<dbReference type="KEGG" id="maes:Ga0123461_0280"/>
<reference evidence="2 3" key="1">
    <citation type="submission" date="2016-12" db="EMBL/GenBank/DDBJ databases">
        <title>Isolation and genomic insights into novel planktonic Zetaproteobacteria from stratified waters of the Chesapeake Bay.</title>
        <authorList>
            <person name="McAllister S.M."/>
            <person name="Kato S."/>
            <person name="Chan C.S."/>
            <person name="Chiu B.K."/>
            <person name="Field E.K."/>
        </authorList>
    </citation>
    <scope>NUCLEOTIDE SEQUENCE [LARGE SCALE GENOMIC DNA]</scope>
    <source>
        <strain evidence="2 3">CP-5</strain>
    </source>
</reference>
<dbReference type="PANTHER" id="PTHR11102:SF160">
    <property type="entry name" value="ERAD-ASSOCIATED E3 UBIQUITIN-PROTEIN LIGASE COMPONENT HRD3"/>
    <property type="match status" value="1"/>
</dbReference>
<feature type="transmembrane region" description="Helical" evidence="1">
    <location>
        <begin position="7"/>
        <end position="25"/>
    </location>
</feature>
<dbReference type="SMART" id="SM00671">
    <property type="entry name" value="SEL1"/>
    <property type="match status" value="15"/>
</dbReference>
<evidence type="ECO:0000313" key="2">
    <source>
        <dbReference type="EMBL" id="ATX78732.1"/>
    </source>
</evidence>
<evidence type="ECO:0008006" key="4">
    <source>
        <dbReference type="Google" id="ProtNLM"/>
    </source>
</evidence>
<protein>
    <recommendedName>
        <fullName evidence="4">TPR repeat</fullName>
    </recommendedName>
</protein>
<dbReference type="Proteomes" id="UP000231701">
    <property type="component" value="Chromosome"/>
</dbReference>
<keyword evidence="1" id="KW-0472">Membrane</keyword>
<keyword evidence="3" id="KW-1185">Reference proteome</keyword>
<name>A0A2K8KVU0_MARES</name>
<dbReference type="RefSeq" id="WP_232710270.1">
    <property type="nucleotide sequence ID" value="NZ_CP018799.1"/>
</dbReference>
<dbReference type="InterPro" id="IPR011990">
    <property type="entry name" value="TPR-like_helical_dom_sf"/>
</dbReference>
<organism evidence="2 3">
    <name type="scientific">Mariprofundus aestuarium</name>
    <dbReference type="NCBI Taxonomy" id="1921086"/>
    <lineage>
        <taxon>Bacteria</taxon>
        <taxon>Pseudomonadati</taxon>
        <taxon>Pseudomonadota</taxon>
        <taxon>Candidatius Mariprofundia</taxon>
        <taxon>Mariprofundales</taxon>
        <taxon>Mariprofundaceae</taxon>
        <taxon>Mariprofundus</taxon>
    </lineage>
</organism>
<dbReference type="InterPro" id="IPR050767">
    <property type="entry name" value="Sel1_AlgK"/>
</dbReference>
<keyword evidence="1" id="KW-1133">Transmembrane helix</keyword>
<dbReference type="Pfam" id="PF08238">
    <property type="entry name" value="Sel1"/>
    <property type="match status" value="15"/>
</dbReference>
<dbReference type="InterPro" id="IPR006597">
    <property type="entry name" value="Sel1-like"/>
</dbReference>
<sequence length="637" mass="69554">MIEKLRIPLFVLAVALTAGLVYLLLLNSGDYDAPNADGLFHGTAAYQKGDYNEAAQWFMQAAKRGDKEAQYRYAMLYRDGKGVDRDDAQAVRWLKVAAAQKHADSQYELAKLFDSGRGMDQPDPASAIHLLRQAAEAGHGAAQLRLAVHYAEGRGTPKDEGRALHWAVMATKSKNREAEPYLQQLLNRVTAKAVEGDAKAQFVLAMMFSKGEGIHADLKSSENWLRQSAEQGNSDAQYHLAVFLVDKQNGSQFKEAASWYLAAARQGHLKAATAFGIMSASGVGVTADPQQALLWLNKAAEAGNAKAQTALGIVYSETPGFDHNYSEAVSWLQKAAASAQTDAQNNLAVMYALGKGIDKDLKQAYTLFQQAAKKDAKAQYNLGVMSLRGIHVTQNEAGAVSWFKKAESGGNSNASPTLALLYHLGRGVSYNETLATHRYQEAAGNGDLNAAFNLAILYYNSSNFAKAFRNFLQAANGGDAQACNIVASMYQRGQGVTYNIEQAVQWYRKAAEAGYAPAQFNLGNLYRKGEGLDQLDKLAAQWYLKAAESGYAQAQNSIAYMYALGRGVSEDREKARTWFKAASSQGLEIAKQNLPLLEKKQSAFILASHAIDMDVRAPLLFEKPLDLSRHLDVYRTP</sequence>
<dbReference type="EMBL" id="CP018799">
    <property type="protein sequence ID" value="ATX78732.1"/>
    <property type="molecule type" value="Genomic_DNA"/>
</dbReference>
<dbReference type="PANTHER" id="PTHR11102">
    <property type="entry name" value="SEL-1-LIKE PROTEIN"/>
    <property type="match status" value="1"/>
</dbReference>
<dbReference type="AlphaFoldDB" id="A0A2K8KVU0"/>